<keyword evidence="3" id="KW-1185">Reference proteome</keyword>
<dbReference type="EMBL" id="MU167276">
    <property type="protein sequence ID" value="KAG0145471.1"/>
    <property type="molecule type" value="Genomic_DNA"/>
</dbReference>
<evidence type="ECO:0000313" key="2">
    <source>
        <dbReference type="EMBL" id="KAG0145471.1"/>
    </source>
</evidence>
<evidence type="ECO:0000256" key="1">
    <source>
        <dbReference type="SAM" id="MobiDB-lite"/>
    </source>
</evidence>
<dbReference type="Proteomes" id="UP000886653">
    <property type="component" value="Unassembled WGS sequence"/>
</dbReference>
<evidence type="ECO:0000313" key="3">
    <source>
        <dbReference type="Proteomes" id="UP000886653"/>
    </source>
</evidence>
<sequence length="248" mass="27675">MHCSIGWVSAYLAGRNLKMNTEEQYQEWASKALLFGSNNQKPACAWKMEKPDDPAVIAAWEAGVAKMMQMMPRLLNDGQPAPRGVMDVRYNRHTKVYLIPDDLTQHVLLLARNMQTWAHGVVDPDQPGMTEDSPPSSMCLKTSEQHQPKHQRILAVGFDVPDINEGPITPRSTPECQTKCLSGGILEYIQFSGLPNPHSIAEMFQSKSIINCKCFGPTGSAREEHILALGYEVGVWMSLKDFFADCQP</sequence>
<proteinExistence type="predicted"/>
<dbReference type="AlphaFoldDB" id="A0A9P6NL06"/>
<accession>A0A9P6NL06</accession>
<gene>
    <name evidence="2" type="ORF">CROQUDRAFT_658654</name>
</gene>
<protein>
    <submittedName>
        <fullName evidence="2">Uncharacterized protein</fullName>
    </submittedName>
</protein>
<comment type="caution">
    <text evidence="2">The sequence shown here is derived from an EMBL/GenBank/DDBJ whole genome shotgun (WGS) entry which is preliminary data.</text>
</comment>
<name>A0A9P6NL06_9BASI</name>
<reference evidence="2" key="1">
    <citation type="submission" date="2013-11" db="EMBL/GenBank/DDBJ databases">
        <title>Genome sequence of the fusiform rust pathogen reveals effectors for host alternation and coevolution with pine.</title>
        <authorList>
            <consortium name="DOE Joint Genome Institute"/>
            <person name="Smith K."/>
            <person name="Pendleton A."/>
            <person name="Kubisiak T."/>
            <person name="Anderson C."/>
            <person name="Salamov A."/>
            <person name="Aerts A."/>
            <person name="Riley R."/>
            <person name="Clum A."/>
            <person name="Lindquist E."/>
            <person name="Ence D."/>
            <person name="Campbell M."/>
            <person name="Kronenberg Z."/>
            <person name="Feau N."/>
            <person name="Dhillon B."/>
            <person name="Hamelin R."/>
            <person name="Burleigh J."/>
            <person name="Smith J."/>
            <person name="Yandell M."/>
            <person name="Nelson C."/>
            <person name="Grigoriev I."/>
            <person name="Davis J."/>
        </authorList>
    </citation>
    <scope>NUCLEOTIDE SEQUENCE</scope>
    <source>
        <strain evidence="2">G11</strain>
    </source>
</reference>
<feature type="region of interest" description="Disordered" evidence="1">
    <location>
        <begin position="122"/>
        <end position="141"/>
    </location>
</feature>
<organism evidence="2 3">
    <name type="scientific">Cronartium quercuum f. sp. fusiforme G11</name>
    <dbReference type="NCBI Taxonomy" id="708437"/>
    <lineage>
        <taxon>Eukaryota</taxon>
        <taxon>Fungi</taxon>
        <taxon>Dikarya</taxon>
        <taxon>Basidiomycota</taxon>
        <taxon>Pucciniomycotina</taxon>
        <taxon>Pucciniomycetes</taxon>
        <taxon>Pucciniales</taxon>
        <taxon>Coleosporiaceae</taxon>
        <taxon>Cronartium</taxon>
    </lineage>
</organism>